<dbReference type="AlphaFoldDB" id="A0A941I669"/>
<dbReference type="InterPro" id="IPR012434">
    <property type="entry name" value="DUF1631"/>
</dbReference>
<proteinExistence type="predicted"/>
<dbReference type="Pfam" id="PF07793">
    <property type="entry name" value="DUF1631"/>
    <property type="match status" value="1"/>
</dbReference>
<keyword evidence="2" id="KW-1185">Reference proteome</keyword>
<evidence type="ECO:0000313" key="2">
    <source>
        <dbReference type="Proteomes" id="UP000680067"/>
    </source>
</evidence>
<dbReference type="Proteomes" id="UP000680067">
    <property type="component" value="Unassembled WGS sequence"/>
</dbReference>
<reference evidence="1" key="1">
    <citation type="submission" date="2021-04" db="EMBL/GenBank/DDBJ databases">
        <title>novel species isolated from subtropical streams in China.</title>
        <authorList>
            <person name="Lu H."/>
        </authorList>
    </citation>
    <scope>NUCLEOTIDE SEQUENCE</scope>
    <source>
        <strain evidence="1">LFS511W</strain>
    </source>
</reference>
<organism evidence="1 2">
    <name type="scientific">Undibacterium luofuense</name>
    <dbReference type="NCBI Taxonomy" id="2828733"/>
    <lineage>
        <taxon>Bacteria</taxon>
        <taxon>Pseudomonadati</taxon>
        <taxon>Pseudomonadota</taxon>
        <taxon>Betaproteobacteria</taxon>
        <taxon>Burkholderiales</taxon>
        <taxon>Oxalobacteraceae</taxon>
        <taxon>Undibacterium</taxon>
    </lineage>
</organism>
<name>A0A941I669_9BURK</name>
<dbReference type="RefSeq" id="WP_212688822.1">
    <property type="nucleotide sequence ID" value="NZ_JAGSPN010000012.1"/>
</dbReference>
<comment type="caution">
    <text evidence="1">The sequence shown here is derived from an EMBL/GenBank/DDBJ whole genome shotgun (WGS) entry which is preliminary data.</text>
</comment>
<dbReference type="EMBL" id="JAGSPN010000012">
    <property type="protein sequence ID" value="MBR7783552.1"/>
    <property type="molecule type" value="Genomic_DNA"/>
</dbReference>
<evidence type="ECO:0000313" key="1">
    <source>
        <dbReference type="EMBL" id="MBR7783552.1"/>
    </source>
</evidence>
<protein>
    <submittedName>
        <fullName evidence="1">DUF1631 family protein</fullName>
    </submittedName>
</protein>
<accession>A0A941I669</accession>
<gene>
    <name evidence="1" type="ORF">KDM89_15510</name>
</gene>
<sequence>MTPREVLLLARQAFERAVEEHLPALFPSATEWLFAKANQSDNKAEQIAAHQARYYLQERKELLAPKIMFFLRGLLDRSLDTAYQQFQTRSALQSTGLSLLGESEFEGTLSFMNMIQRLRDSGGQELNELNLRITGLFGQSEIKERENPFRPYILANSISEAVETMRFELTVSKVLKFALAESMAQQIAVIYRLTNQTLQAQGVEANLSLRIAKQTDVSNSRGASASAFQHYRSQGESVSAVSRELHLHDWLAAIRANQVSDSSKDGKSPDPLIWLSAQATLGEAVRKAFGKSDIKFSDGNTYSVLRADSNSGGSAQVLPERLMPYLRELQSQGAFTSMTPALVSRSVLVKILGKLHKKNSVEGNSRIRKLSEYRDDLMALCERSEQKMTLDVVIALSEAWQLDTRMPELLREKLNACDFLIAQLALMDSSWFLAIRHPARLLFNRISAVMTGVRGLTGPETYFQEEVGKIFKTLARHDCEVPGLFERIFSRLEASLEKDLRNLDRLSRRSVRVLSEAQLRFADSQRLRQEISDVLSVIPGFSQQFRSFLENEWVRAIVIASRKDTELLRSFCEFVPWIVWAIQPKSDDAQRATSRSYFPDLMHILRQGFGLLELSTFRQNALYSWLNDIHERNGQQLAVEALTFDEWQLRFTAVREFQAHLRNETDLTLQFSDIQPFIQAVADEIELQVRYLAEDSHPSQQLTQSPFTKVKKVAESDIWLDRLQPGCSFELFQTGEWRRMCVVWRDHLSCAWLLMTASHSHPVLADFALIQSAFHRGAARLSESDEMMERSIQKIISAADTAESSQPNVR</sequence>